<dbReference type="STRING" id="288992.SAMN04488522_106203"/>
<evidence type="ECO:0000313" key="2">
    <source>
        <dbReference type="Proteomes" id="UP000184287"/>
    </source>
</evidence>
<sequence>MGLPKTLRILIAGGYGHVGSNIAGHIRRKYPNIELVLCGRHPEKGEQQAIRLGNAESKYLDLTEDFNLSSFGDIDLIIAALQDPENVLIEAAIAHGLAHISITKLADELAPVIFLLQQGASESRIVLADHWQAGILTLVAKDTAAQFSKIDHIETACLYDTEDPIGPMIAAQLDSFVGRALLRRNRKWEWLDATENVRSLKLSDGSSIDAYPMGTLDVPSLAAISNSPNVRFDISIGTSIGRNKGEKASHDLYIDIEGTLLSGEPAKIRTVVSDPEGQSHLTALGALLATEAVLGLGGHSAPEKGGLYLPETIVSTPIALTRLKEFGVVITHINL</sequence>
<dbReference type="EMBL" id="FQUQ01000006">
    <property type="protein sequence ID" value="SHG59725.1"/>
    <property type="molecule type" value="Genomic_DNA"/>
</dbReference>
<dbReference type="AlphaFoldDB" id="A0A1M5L458"/>
<gene>
    <name evidence="1" type="ORF">SAMN04488522_106203</name>
</gene>
<dbReference type="RefSeq" id="WP_073236268.1">
    <property type="nucleotide sequence ID" value="NZ_FQUQ01000006.1"/>
</dbReference>
<reference evidence="2" key="1">
    <citation type="submission" date="2016-11" db="EMBL/GenBank/DDBJ databases">
        <authorList>
            <person name="Varghese N."/>
            <person name="Submissions S."/>
        </authorList>
    </citation>
    <scope>NUCLEOTIDE SEQUENCE [LARGE SCALE GENOMIC DNA]</scope>
    <source>
        <strain evidence="2">DSM 16990</strain>
    </source>
</reference>
<dbReference type="InterPro" id="IPR036291">
    <property type="entry name" value="NAD(P)-bd_dom_sf"/>
</dbReference>
<dbReference type="Gene3D" id="3.40.50.720">
    <property type="entry name" value="NAD(P)-binding Rossmann-like Domain"/>
    <property type="match status" value="1"/>
</dbReference>
<dbReference type="OrthoDB" id="1910498at2"/>
<dbReference type="SUPFAM" id="SSF51735">
    <property type="entry name" value="NAD(P)-binding Rossmann-fold domains"/>
    <property type="match status" value="1"/>
</dbReference>
<evidence type="ECO:0008006" key="3">
    <source>
        <dbReference type="Google" id="ProtNLM"/>
    </source>
</evidence>
<dbReference type="Proteomes" id="UP000184287">
    <property type="component" value="Unassembled WGS sequence"/>
</dbReference>
<keyword evidence="2" id="KW-1185">Reference proteome</keyword>
<proteinExistence type="predicted"/>
<name>A0A1M5L458_9SPHI</name>
<evidence type="ECO:0000313" key="1">
    <source>
        <dbReference type="EMBL" id="SHG59725.1"/>
    </source>
</evidence>
<organism evidence="1 2">
    <name type="scientific">Pedobacter caeni</name>
    <dbReference type="NCBI Taxonomy" id="288992"/>
    <lineage>
        <taxon>Bacteria</taxon>
        <taxon>Pseudomonadati</taxon>
        <taxon>Bacteroidota</taxon>
        <taxon>Sphingobacteriia</taxon>
        <taxon>Sphingobacteriales</taxon>
        <taxon>Sphingobacteriaceae</taxon>
        <taxon>Pedobacter</taxon>
    </lineage>
</organism>
<accession>A0A1M5L458</accession>
<protein>
    <recommendedName>
        <fullName evidence="3">Saccharopine dehydrogenase, NADP-dependent</fullName>
    </recommendedName>
</protein>